<dbReference type="RefSeq" id="WP_142529962.1">
    <property type="nucleotide sequence ID" value="NZ_CBCSJO010000010.1"/>
</dbReference>
<sequence length="170" mass="20298">MQQFKKHSQENNKDQTVVAELEAMWNTTKHVSKNYKKMLHNSTTTQKKVNPMIHDMYHMAVESVKELYSKLPNQDDRVIIELNLKACPLDVEGLYCIATPHFFFHLECDVYTNYKIEYQFCNCPFEKEIQAMIDKFALRSYSTEVMRQPDYPSFFNRALRNQPERFIRVL</sequence>
<proteinExistence type="predicted"/>
<dbReference type="EMBL" id="FXTN01000010">
    <property type="protein sequence ID" value="SMO92094.1"/>
    <property type="molecule type" value="Genomic_DNA"/>
</dbReference>
<dbReference type="OrthoDB" id="763044at2"/>
<organism evidence="1 2">
    <name type="scientific">Pedobacter westerhofensis</name>
    <dbReference type="NCBI Taxonomy" id="425512"/>
    <lineage>
        <taxon>Bacteria</taxon>
        <taxon>Pseudomonadati</taxon>
        <taxon>Bacteroidota</taxon>
        <taxon>Sphingobacteriia</taxon>
        <taxon>Sphingobacteriales</taxon>
        <taxon>Sphingobacteriaceae</taxon>
        <taxon>Pedobacter</taxon>
    </lineage>
</organism>
<accession>A0A521F7M3</accession>
<protein>
    <submittedName>
        <fullName evidence="1">Uncharacterized protein</fullName>
    </submittedName>
</protein>
<evidence type="ECO:0000313" key="1">
    <source>
        <dbReference type="EMBL" id="SMO92094.1"/>
    </source>
</evidence>
<evidence type="ECO:0000313" key="2">
    <source>
        <dbReference type="Proteomes" id="UP000320300"/>
    </source>
</evidence>
<gene>
    <name evidence="1" type="ORF">SAMN06265348_110262</name>
</gene>
<reference evidence="1 2" key="1">
    <citation type="submission" date="2017-05" db="EMBL/GenBank/DDBJ databases">
        <authorList>
            <person name="Varghese N."/>
            <person name="Submissions S."/>
        </authorList>
    </citation>
    <scope>NUCLEOTIDE SEQUENCE [LARGE SCALE GENOMIC DNA]</scope>
    <source>
        <strain evidence="1 2">DSM 19036</strain>
    </source>
</reference>
<dbReference type="AlphaFoldDB" id="A0A521F7M3"/>
<keyword evidence="2" id="KW-1185">Reference proteome</keyword>
<dbReference type="Proteomes" id="UP000320300">
    <property type="component" value="Unassembled WGS sequence"/>
</dbReference>
<name>A0A521F7M3_9SPHI</name>